<dbReference type="InterPro" id="IPR006439">
    <property type="entry name" value="HAD-SF_hydro_IA"/>
</dbReference>
<sequence>MLAPYRLVIFDCDGTLVDSQANIVAAMRRAFAAHGHAAPSAADIRRQVGLTLEILVARLSPGIAPATAHEIAETYRGIIRGQRSDGSLSEPLFDGIHDLIRDLDHPALFLGVATGKNMVGLEHTLAHHGLRNRFHTLQTADRAISKPHPDMVLKAMAACGCDPHETVVIGDTSFDMEMARAAGVTAIGVAWGYHPPADLLATGAAAVIDHPRDFIPRLQSLSSSR</sequence>
<organism evidence="1 2">
    <name type="scientific">Dongia mobilis</name>
    <dbReference type="NCBI Taxonomy" id="578943"/>
    <lineage>
        <taxon>Bacteria</taxon>
        <taxon>Pseudomonadati</taxon>
        <taxon>Pseudomonadota</taxon>
        <taxon>Alphaproteobacteria</taxon>
        <taxon>Rhodospirillales</taxon>
        <taxon>Dongiaceae</taxon>
        <taxon>Dongia</taxon>
    </lineage>
</organism>
<dbReference type="NCBIfam" id="TIGR01509">
    <property type="entry name" value="HAD-SF-IA-v3"/>
    <property type="match status" value="1"/>
</dbReference>
<reference evidence="1 2" key="1">
    <citation type="submission" date="2019-03" db="EMBL/GenBank/DDBJ databases">
        <title>Genomic Encyclopedia of Type Strains, Phase III (KMG-III): the genomes of soil and plant-associated and newly described type strains.</title>
        <authorList>
            <person name="Whitman W."/>
        </authorList>
    </citation>
    <scope>NUCLEOTIDE SEQUENCE [LARGE SCALE GENOMIC DNA]</scope>
    <source>
        <strain evidence="1 2">CGMCC 1.7660</strain>
    </source>
</reference>
<evidence type="ECO:0000313" key="2">
    <source>
        <dbReference type="Proteomes" id="UP000295783"/>
    </source>
</evidence>
<comment type="caution">
    <text evidence="1">The sequence shown here is derived from an EMBL/GenBank/DDBJ whole genome shotgun (WGS) entry which is preliminary data.</text>
</comment>
<name>A0A4R6X048_9PROT</name>
<dbReference type="GO" id="GO:0006281">
    <property type="term" value="P:DNA repair"/>
    <property type="evidence" value="ECO:0007669"/>
    <property type="project" value="TreeGrafter"/>
</dbReference>
<dbReference type="InterPro" id="IPR036412">
    <property type="entry name" value="HAD-like_sf"/>
</dbReference>
<dbReference type="Pfam" id="PF13419">
    <property type="entry name" value="HAD_2"/>
    <property type="match status" value="1"/>
</dbReference>
<dbReference type="Gene3D" id="1.10.150.240">
    <property type="entry name" value="Putative phosphatase, domain 2"/>
    <property type="match status" value="1"/>
</dbReference>
<accession>A0A4R6X048</accession>
<dbReference type="AlphaFoldDB" id="A0A4R6X048"/>
<dbReference type="SUPFAM" id="SSF56784">
    <property type="entry name" value="HAD-like"/>
    <property type="match status" value="1"/>
</dbReference>
<protein>
    <submittedName>
        <fullName evidence="1">Phosphoglycolate phosphatase</fullName>
    </submittedName>
</protein>
<dbReference type="InterPro" id="IPR041492">
    <property type="entry name" value="HAD_2"/>
</dbReference>
<dbReference type="OrthoDB" id="9793014at2"/>
<dbReference type="SFLD" id="SFLDG01135">
    <property type="entry name" value="C1.5.6:_HAD__Beta-PGM__Phospha"/>
    <property type="match status" value="1"/>
</dbReference>
<dbReference type="PANTHER" id="PTHR43434">
    <property type="entry name" value="PHOSPHOGLYCOLATE PHOSPHATASE"/>
    <property type="match status" value="1"/>
</dbReference>
<dbReference type="Gene3D" id="3.40.50.1000">
    <property type="entry name" value="HAD superfamily/HAD-like"/>
    <property type="match status" value="1"/>
</dbReference>
<evidence type="ECO:0000313" key="1">
    <source>
        <dbReference type="EMBL" id="TDQ83808.1"/>
    </source>
</evidence>
<keyword evidence="2" id="KW-1185">Reference proteome</keyword>
<dbReference type="Proteomes" id="UP000295783">
    <property type="component" value="Unassembled WGS sequence"/>
</dbReference>
<dbReference type="InterPro" id="IPR050155">
    <property type="entry name" value="HAD-like_hydrolase_sf"/>
</dbReference>
<dbReference type="GO" id="GO:0008967">
    <property type="term" value="F:phosphoglycolate phosphatase activity"/>
    <property type="evidence" value="ECO:0007669"/>
    <property type="project" value="TreeGrafter"/>
</dbReference>
<dbReference type="SFLD" id="SFLDS00003">
    <property type="entry name" value="Haloacid_Dehalogenase"/>
    <property type="match status" value="1"/>
</dbReference>
<proteinExistence type="predicted"/>
<dbReference type="PANTHER" id="PTHR43434:SF24">
    <property type="entry name" value="HYDROLASE-RELATED"/>
    <property type="match status" value="1"/>
</dbReference>
<dbReference type="InterPro" id="IPR023198">
    <property type="entry name" value="PGP-like_dom2"/>
</dbReference>
<dbReference type="SFLD" id="SFLDG01129">
    <property type="entry name" value="C1.5:_HAD__Beta-PGM__Phosphata"/>
    <property type="match status" value="1"/>
</dbReference>
<dbReference type="InterPro" id="IPR023214">
    <property type="entry name" value="HAD_sf"/>
</dbReference>
<dbReference type="EMBL" id="SNYW01000006">
    <property type="protein sequence ID" value="TDQ83808.1"/>
    <property type="molecule type" value="Genomic_DNA"/>
</dbReference>
<dbReference type="NCBIfam" id="TIGR01549">
    <property type="entry name" value="HAD-SF-IA-v1"/>
    <property type="match status" value="1"/>
</dbReference>
<gene>
    <name evidence="1" type="ORF">A8950_0350</name>
</gene>
<dbReference type="GO" id="GO:0005829">
    <property type="term" value="C:cytosol"/>
    <property type="evidence" value="ECO:0007669"/>
    <property type="project" value="TreeGrafter"/>
</dbReference>